<evidence type="ECO:0000256" key="1">
    <source>
        <dbReference type="ARBA" id="ARBA00023242"/>
    </source>
</evidence>
<dbReference type="GeneID" id="27715303"/>
<evidence type="ECO:0000313" key="3">
    <source>
        <dbReference type="EMBL" id="KIX94867.1"/>
    </source>
</evidence>
<dbReference type="PANTHER" id="PTHR46910:SF25">
    <property type="entry name" value="ABC-TRANSPORTER-REGULATING TRANSCRIPTION FACTOR"/>
    <property type="match status" value="1"/>
</dbReference>
<reference evidence="3 4" key="1">
    <citation type="submission" date="2015-01" db="EMBL/GenBank/DDBJ databases">
        <title>The Genome Sequence of Fonsecaea multimorphosa CBS 102226.</title>
        <authorList>
            <consortium name="The Broad Institute Genomics Platform"/>
            <person name="Cuomo C."/>
            <person name="de Hoog S."/>
            <person name="Gorbushina A."/>
            <person name="Stielow B."/>
            <person name="Teixiera M."/>
            <person name="Abouelleil A."/>
            <person name="Chapman S.B."/>
            <person name="Priest M."/>
            <person name="Young S.K."/>
            <person name="Wortman J."/>
            <person name="Nusbaum C."/>
            <person name="Birren B."/>
        </authorList>
    </citation>
    <scope>NUCLEOTIDE SEQUENCE [LARGE SCALE GENOMIC DNA]</scope>
    <source>
        <strain evidence="3 4">CBS 102226</strain>
    </source>
</reference>
<dbReference type="SMART" id="SM00906">
    <property type="entry name" value="Fungal_trans"/>
    <property type="match status" value="1"/>
</dbReference>
<dbReference type="STRING" id="1442371.A0A0D2JNE3"/>
<dbReference type="InterPro" id="IPR050987">
    <property type="entry name" value="AtrR-like"/>
</dbReference>
<keyword evidence="1" id="KW-0539">Nucleus</keyword>
<proteinExistence type="predicted"/>
<dbReference type="AlphaFoldDB" id="A0A0D2JNE3"/>
<accession>A0A0D2JNE3</accession>
<dbReference type="Proteomes" id="UP000053411">
    <property type="component" value="Unassembled WGS sequence"/>
</dbReference>
<evidence type="ECO:0000259" key="2">
    <source>
        <dbReference type="SMART" id="SM00906"/>
    </source>
</evidence>
<dbReference type="GO" id="GO:0008270">
    <property type="term" value="F:zinc ion binding"/>
    <property type="evidence" value="ECO:0007669"/>
    <property type="project" value="InterPro"/>
</dbReference>
<organism evidence="3 4">
    <name type="scientific">Fonsecaea multimorphosa CBS 102226</name>
    <dbReference type="NCBI Taxonomy" id="1442371"/>
    <lineage>
        <taxon>Eukaryota</taxon>
        <taxon>Fungi</taxon>
        <taxon>Dikarya</taxon>
        <taxon>Ascomycota</taxon>
        <taxon>Pezizomycotina</taxon>
        <taxon>Eurotiomycetes</taxon>
        <taxon>Chaetothyriomycetidae</taxon>
        <taxon>Chaetothyriales</taxon>
        <taxon>Herpotrichiellaceae</taxon>
        <taxon>Fonsecaea</taxon>
    </lineage>
</organism>
<dbReference type="RefSeq" id="XP_016628990.1">
    <property type="nucleotide sequence ID" value="XM_016780051.1"/>
</dbReference>
<name>A0A0D2JNE3_9EURO</name>
<dbReference type="GO" id="GO:0003677">
    <property type="term" value="F:DNA binding"/>
    <property type="evidence" value="ECO:0007669"/>
    <property type="project" value="InterPro"/>
</dbReference>
<feature type="domain" description="Xylanolytic transcriptional activator regulatory" evidence="2">
    <location>
        <begin position="301"/>
        <end position="375"/>
    </location>
</feature>
<dbReference type="EMBL" id="KN848085">
    <property type="protein sequence ID" value="KIX94867.1"/>
    <property type="molecule type" value="Genomic_DNA"/>
</dbReference>
<dbReference type="VEuPathDB" id="FungiDB:Z520_09557"/>
<dbReference type="GO" id="GO:0003700">
    <property type="term" value="F:DNA-binding transcription factor activity"/>
    <property type="evidence" value="ECO:0007669"/>
    <property type="project" value="InterPro"/>
</dbReference>
<keyword evidence="4" id="KW-1185">Reference proteome</keyword>
<dbReference type="Pfam" id="PF04082">
    <property type="entry name" value="Fungal_trans"/>
    <property type="match status" value="1"/>
</dbReference>
<protein>
    <recommendedName>
        <fullName evidence="2">Xylanolytic transcriptional activator regulatory domain-containing protein</fullName>
    </recommendedName>
</protein>
<dbReference type="InterPro" id="IPR007219">
    <property type="entry name" value="XnlR_reg_dom"/>
</dbReference>
<dbReference type="OrthoDB" id="39175at2759"/>
<dbReference type="PANTHER" id="PTHR46910">
    <property type="entry name" value="TRANSCRIPTION FACTOR PDR1"/>
    <property type="match status" value="1"/>
</dbReference>
<dbReference type="CDD" id="cd12148">
    <property type="entry name" value="fungal_TF_MHR"/>
    <property type="match status" value="1"/>
</dbReference>
<sequence length="617" mass="69186">MADPEYIQFESTLHPASLTCQQQYSFNSLNFQDVLFDDADLWPLAEGFFDPAGTSATLSGTDTLPQIVAPEPLEESDDLIEYQFISPTANSHAIGEHNITNPDDDGDAGTLGSHDLESIIPNHYGFGYWLSICSGPGIAWICQKHQSNEFAEIAQEMKASWAQQSKLQHTQPMSQSAEPEPPLAWQYCKAYFERSVDNLWESVYRPDFERHLRAHLSGKVQYDDPAWYALRNVVYAGGCRMYRSQFPEANPSDVQRESWSYFSNSLSVHSELLLTKPTLRSVRALLTMALFAEGLASPALSSGLASNAALLAQSLGLHRKRVDTDADEHSESLQPTWLFWAVYCTEKHIAQRCGQPSLINDDDITCDIPTTVHPGSTIELETLTYIIQTCRLYHQLSKQMLTTRALQEPPEKMLSLVRQFDHQLQAWKESMPLQLRPTDFLKQFKMPGNRKLLGLMTAHCSFYDLVMAAHSTFLYPWVIQSCSENVDAELARQIKEQIHVSSHLVANASRSLIVIIRSLDMDSVGTQSFALHFPMRAFVNLFVFVLQNPRLPSVQSDLALLDVAAGYFGQMEFITGSKISFPFARDIAALARSVVAEAQKASSQAPGEVTRNVKMNM</sequence>
<dbReference type="GO" id="GO:0006351">
    <property type="term" value="P:DNA-templated transcription"/>
    <property type="evidence" value="ECO:0007669"/>
    <property type="project" value="InterPro"/>
</dbReference>
<gene>
    <name evidence="3" type="ORF">Z520_09557</name>
</gene>
<evidence type="ECO:0000313" key="4">
    <source>
        <dbReference type="Proteomes" id="UP000053411"/>
    </source>
</evidence>